<proteinExistence type="predicted"/>
<keyword evidence="2" id="KW-1133">Transmembrane helix</keyword>
<dbReference type="EMBL" id="JARJCW010000006">
    <property type="protein sequence ID" value="KAJ7223406.1"/>
    <property type="molecule type" value="Genomic_DNA"/>
</dbReference>
<protein>
    <submittedName>
        <fullName evidence="3">Uncharacterized protein</fullName>
    </submittedName>
</protein>
<dbReference type="Proteomes" id="UP001219525">
    <property type="component" value="Unassembled WGS sequence"/>
</dbReference>
<evidence type="ECO:0000313" key="3">
    <source>
        <dbReference type="EMBL" id="KAJ7223406.1"/>
    </source>
</evidence>
<keyword evidence="2" id="KW-0812">Transmembrane</keyword>
<sequence>MPIFAPSPIDLLEPDQASKMIASMSLADYHDACAYQDLGRSWEASSAIKLGSVGGFLAPMDEKWIELAYITSRGKSYYESTGWKCRNSLIMENGWTRVHSDMEPIYANHSNWTRLTDYPEWLSQANYIFSCLNIASNRQHAADLLLDDATVLQQLDSVAYWSLDPAGIERLSAEDAKDLGFPAIKLKMRAYGQSWNDSVYDGLREFHQAKGFDPDSQDVARHLGHSLYEVSPDVPPGFSFASDGGRESDDGDSVALSHGGDDDESAHEQSNSISTDAPVAHTSTSEETSTVRDIDSMEILPPSRSLTIIMSVQFTLILTVGAFWLYENVFV</sequence>
<evidence type="ECO:0000313" key="4">
    <source>
        <dbReference type="Proteomes" id="UP001219525"/>
    </source>
</evidence>
<evidence type="ECO:0000256" key="2">
    <source>
        <dbReference type="SAM" id="Phobius"/>
    </source>
</evidence>
<organism evidence="3 4">
    <name type="scientific">Mycena pura</name>
    <dbReference type="NCBI Taxonomy" id="153505"/>
    <lineage>
        <taxon>Eukaryota</taxon>
        <taxon>Fungi</taxon>
        <taxon>Dikarya</taxon>
        <taxon>Basidiomycota</taxon>
        <taxon>Agaricomycotina</taxon>
        <taxon>Agaricomycetes</taxon>
        <taxon>Agaricomycetidae</taxon>
        <taxon>Agaricales</taxon>
        <taxon>Marasmiineae</taxon>
        <taxon>Mycenaceae</taxon>
        <taxon>Mycena</taxon>
    </lineage>
</organism>
<accession>A0AAD6YM20</accession>
<feature type="compositionally biased region" description="Polar residues" evidence="1">
    <location>
        <begin position="268"/>
        <end position="288"/>
    </location>
</feature>
<comment type="caution">
    <text evidence="3">The sequence shown here is derived from an EMBL/GenBank/DDBJ whole genome shotgun (WGS) entry which is preliminary data.</text>
</comment>
<gene>
    <name evidence="3" type="ORF">GGX14DRAFT_427443</name>
</gene>
<keyword evidence="2" id="KW-0472">Membrane</keyword>
<keyword evidence="4" id="KW-1185">Reference proteome</keyword>
<name>A0AAD6YM20_9AGAR</name>
<dbReference type="AlphaFoldDB" id="A0AAD6YM20"/>
<reference evidence="3" key="1">
    <citation type="submission" date="2023-03" db="EMBL/GenBank/DDBJ databases">
        <title>Massive genome expansion in bonnet fungi (Mycena s.s.) driven by repeated elements and novel gene families across ecological guilds.</title>
        <authorList>
            <consortium name="Lawrence Berkeley National Laboratory"/>
            <person name="Harder C.B."/>
            <person name="Miyauchi S."/>
            <person name="Viragh M."/>
            <person name="Kuo A."/>
            <person name="Thoen E."/>
            <person name="Andreopoulos B."/>
            <person name="Lu D."/>
            <person name="Skrede I."/>
            <person name="Drula E."/>
            <person name="Henrissat B."/>
            <person name="Morin E."/>
            <person name="Kohler A."/>
            <person name="Barry K."/>
            <person name="LaButti K."/>
            <person name="Morin E."/>
            <person name="Salamov A."/>
            <person name="Lipzen A."/>
            <person name="Mereny Z."/>
            <person name="Hegedus B."/>
            <person name="Baldrian P."/>
            <person name="Stursova M."/>
            <person name="Weitz H."/>
            <person name="Taylor A."/>
            <person name="Grigoriev I.V."/>
            <person name="Nagy L.G."/>
            <person name="Martin F."/>
            <person name="Kauserud H."/>
        </authorList>
    </citation>
    <scope>NUCLEOTIDE SEQUENCE</scope>
    <source>
        <strain evidence="3">9144</strain>
    </source>
</reference>
<feature type="region of interest" description="Disordered" evidence="1">
    <location>
        <begin position="228"/>
        <end position="296"/>
    </location>
</feature>
<feature type="transmembrane region" description="Helical" evidence="2">
    <location>
        <begin position="306"/>
        <end position="326"/>
    </location>
</feature>
<evidence type="ECO:0000256" key="1">
    <source>
        <dbReference type="SAM" id="MobiDB-lite"/>
    </source>
</evidence>